<accession>A0A0D1XDV2</accession>
<name>A0A0D1XDV2_ANEMI</name>
<dbReference type="InterPro" id="IPR014195">
    <property type="entry name" value="Spore_III_AG"/>
</dbReference>
<organism evidence="2 4">
    <name type="scientific">Aneurinibacillus migulanus</name>
    <name type="common">Bacillus migulanus</name>
    <dbReference type="NCBI Taxonomy" id="47500"/>
    <lineage>
        <taxon>Bacteria</taxon>
        <taxon>Bacillati</taxon>
        <taxon>Bacillota</taxon>
        <taxon>Bacilli</taxon>
        <taxon>Bacillales</taxon>
        <taxon>Paenibacillaceae</taxon>
        <taxon>Aneurinibacillus group</taxon>
        <taxon>Aneurinibacillus</taxon>
    </lineage>
</organism>
<sequence length="201" mass="21981">MTKKEKDTQDGTKKLGKMQWLMVAGALGIGLMLMGSFYTFDKGTPSSPSPPAAEGEQAVFAQKKQESYTMEEYEQMYEKKLREVLQTITGVGDVSVMVNLESTEEIVVEKNTNHQTQSTKEGDKGATRDIVNESTQEQVVITKGDGGERPVVMKTVKPKVRGVVVVATGASNLQVKAWILEAVQKVLAVPSYKISILPKKA</sequence>
<dbReference type="EMBL" id="LGUG01000004">
    <property type="protein sequence ID" value="KON95592.1"/>
    <property type="molecule type" value="Genomic_DNA"/>
</dbReference>
<dbReference type="OrthoDB" id="2381602at2"/>
<dbReference type="EMBL" id="FNED01000003">
    <property type="protein sequence ID" value="SDI31234.1"/>
    <property type="molecule type" value="Genomic_DNA"/>
</dbReference>
<dbReference type="PATRIC" id="fig|47500.12.peg.3381"/>
<keyword evidence="1" id="KW-0812">Transmembrane</keyword>
<keyword evidence="1" id="KW-1133">Transmembrane helix</keyword>
<evidence type="ECO:0000313" key="5">
    <source>
        <dbReference type="Proteomes" id="UP000182836"/>
    </source>
</evidence>
<protein>
    <submittedName>
        <fullName evidence="3">Stage III sporulation protein AG</fullName>
    </submittedName>
</protein>
<evidence type="ECO:0000313" key="3">
    <source>
        <dbReference type="EMBL" id="SDI31234.1"/>
    </source>
</evidence>
<feature type="transmembrane region" description="Helical" evidence="1">
    <location>
        <begin position="20"/>
        <end position="40"/>
    </location>
</feature>
<proteinExistence type="predicted"/>
<evidence type="ECO:0000313" key="2">
    <source>
        <dbReference type="EMBL" id="KON95592.1"/>
    </source>
</evidence>
<dbReference type="Proteomes" id="UP000182836">
    <property type="component" value="Unassembled WGS sequence"/>
</dbReference>
<keyword evidence="1" id="KW-0472">Membrane</keyword>
<evidence type="ECO:0000256" key="1">
    <source>
        <dbReference type="SAM" id="Phobius"/>
    </source>
</evidence>
<dbReference type="GeneID" id="42305344"/>
<reference evidence="3 5" key="2">
    <citation type="submission" date="2016-10" db="EMBL/GenBank/DDBJ databases">
        <authorList>
            <person name="de Groot N.N."/>
        </authorList>
    </citation>
    <scope>NUCLEOTIDE SEQUENCE [LARGE SCALE GENOMIC DNA]</scope>
    <source>
        <strain evidence="3 5">DSM 2895</strain>
    </source>
</reference>
<evidence type="ECO:0000313" key="4">
    <source>
        <dbReference type="Proteomes" id="UP000037269"/>
    </source>
</evidence>
<reference evidence="2 4" key="1">
    <citation type="submission" date="2015-07" db="EMBL/GenBank/DDBJ databases">
        <title>Fjat-14205 dsm 2895.</title>
        <authorList>
            <person name="Liu B."/>
            <person name="Wang J."/>
            <person name="Zhu Y."/>
            <person name="Liu G."/>
            <person name="Chen Q."/>
            <person name="Chen Z."/>
            <person name="Lan J."/>
            <person name="Che J."/>
            <person name="Ge C."/>
            <person name="Shi H."/>
            <person name="Pan Z."/>
            <person name="Liu X."/>
        </authorList>
    </citation>
    <scope>NUCLEOTIDE SEQUENCE [LARGE SCALE GENOMIC DNA]</scope>
    <source>
        <strain evidence="2 4">DSM 2895</strain>
    </source>
</reference>
<dbReference type="AlphaFoldDB" id="A0A0D1XDV2"/>
<keyword evidence="4" id="KW-1185">Reference proteome</keyword>
<dbReference type="RefSeq" id="WP_043066146.1">
    <property type="nucleotide sequence ID" value="NZ_BJOA01000029.1"/>
</dbReference>
<dbReference type="NCBIfam" id="TIGR02830">
    <property type="entry name" value="spore_III_AG"/>
    <property type="match status" value="1"/>
</dbReference>
<dbReference type="STRING" id="47500.AF333_09040"/>
<dbReference type="Proteomes" id="UP000037269">
    <property type="component" value="Unassembled WGS sequence"/>
</dbReference>
<gene>
    <name evidence="2" type="ORF">AF333_09040</name>
    <name evidence="3" type="ORF">SAMN04487909_10334</name>
</gene>